<dbReference type="SUPFAM" id="SSF69318">
    <property type="entry name" value="Integrin alpha N-terminal domain"/>
    <property type="match status" value="1"/>
</dbReference>
<keyword evidence="2" id="KW-1133">Transmembrane helix</keyword>
<keyword evidence="2" id="KW-0472">Membrane</keyword>
<name>A0A9Q0RH37_ANAIG</name>
<reference evidence="4" key="1">
    <citation type="submission" date="2022-10" db="EMBL/GenBank/DDBJ databases">
        <title>Novel sulphate-reducing endosymbionts in the free-living metamonad Anaeramoeba.</title>
        <authorList>
            <person name="Jerlstrom-Hultqvist J."/>
            <person name="Cepicka I."/>
            <person name="Gallot-Lavallee L."/>
            <person name="Salas-Leiva D."/>
            <person name="Curtis B.A."/>
            <person name="Zahonova K."/>
            <person name="Pipaliya S."/>
            <person name="Dacks J."/>
            <person name="Roger A.J."/>
        </authorList>
    </citation>
    <scope>NUCLEOTIDE SEQUENCE</scope>
    <source>
        <strain evidence="4">BMAN</strain>
    </source>
</reference>
<evidence type="ECO:0000256" key="1">
    <source>
        <dbReference type="ARBA" id="ARBA00022729"/>
    </source>
</evidence>
<dbReference type="PANTHER" id="PTHR36220">
    <property type="entry name" value="UNNAMED PRODUCT"/>
    <property type="match status" value="1"/>
</dbReference>
<comment type="caution">
    <text evidence="4">The sequence shown here is derived from an EMBL/GenBank/DDBJ whole genome shotgun (WGS) entry which is preliminary data.</text>
</comment>
<dbReference type="Pfam" id="PF14312">
    <property type="entry name" value="FG-GAP_2"/>
    <property type="match status" value="6"/>
</dbReference>
<dbReference type="EMBL" id="JAPDFW010000054">
    <property type="protein sequence ID" value="KAJ5078359.1"/>
    <property type="molecule type" value="Genomic_DNA"/>
</dbReference>
<organism evidence="4 5">
    <name type="scientific">Anaeramoeba ignava</name>
    <name type="common">Anaerobic marine amoeba</name>
    <dbReference type="NCBI Taxonomy" id="1746090"/>
    <lineage>
        <taxon>Eukaryota</taxon>
        <taxon>Metamonada</taxon>
        <taxon>Anaeramoebidae</taxon>
        <taxon>Anaeramoeba</taxon>
    </lineage>
</organism>
<feature type="transmembrane region" description="Helical" evidence="2">
    <location>
        <begin position="438"/>
        <end position="460"/>
    </location>
</feature>
<dbReference type="InterPro" id="IPR028994">
    <property type="entry name" value="Integrin_alpha_N"/>
</dbReference>
<protein>
    <submittedName>
        <fullName evidence="4">Uncharacterized protein</fullName>
    </submittedName>
</protein>
<dbReference type="Gene3D" id="2.130.10.130">
    <property type="entry name" value="Integrin alpha, N-terminal"/>
    <property type="match status" value="2"/>
</dbReference>
<keyword evidence="1 3" id="KW-0732">Signal</keyword>
<dbReference type="AlphaFoldDB" id="A0A9Q0RH37"/>
<keyword evidence="5" id="KW-1185">Reference proteome</keyword>
<dbReference type="PANTHER" id="PTHR36220:SF1">
    <property type="entry name" value="GAMMA TUBULIN COMPLEX COMPONENT C-TERMINAL DOMAIN-CONTAINING PROTEIN"/>
    <property type="match status" value="1"/>
</dbReference>
<dbReference type="InterPro" id="IPR013517">
    <property type="entry name" value="FG-GAP"/>
</dbReference>
<feature type="signal peptide" evidence="3">
    <location>
        <begin position="1"/>
        <end position="21"/>
    </location>
</feature>
<evidence type="ECO:0000313" key="4">
    <source>
        <dbReference type="EMBL" id="KAJ5078359.1"/>
    </source>
</evidence>
<evidence type="ECO:0000256" key="3">
    <source>
        <dbReference type="SAM" id="SignalP"/>
    </source>
</evidence>
<accession>A0A9Q0RH37</accession>
<keyword evidence="2" id="KW-0812">Transmembrane</keyword>
<sequence length="472" mass="52934">MKLKTIQFYLILLILFNSFYCKIQKNSKSNLFDKILLKEEDLIKSGIEFGSSLLLKDEKIILASDGKADDYFGASLSISGNISITGSPNAEVGTTDSQGKAYIYENNGTYWNEKQILVASDGEADDIFALDTSISGNYSIICSPYAKVGANSRQGKVYFFENNGTYWNEKQILITSDGESGDYFGTSLLISGNYSLISSSYAKVGNNTRQGKVYFFENNGTYWNEKQILIASDGKADDYFGLGLSISGNISLIGSPYATVGNNTKQGKVYFFENNGTYWNEKQILITILFMQQLGNNTNQGKAYIFENNGTYWNEKQILIASDGESDDYFSSSLSISGNISFIGASYANVGNNSHQGKVYIYEKDENYWNEKQILIASDGEAENRFGYQIVVFQNYLLSSSPYTIIENSSNQGKVYSFEIIFISNNIDETTKTNSQKYLIIGLIIGIFILISLIIFIIFWKRRKRKTRSNLI</sequence>
<dbReference type="Proteomes" id="UP001149090">
    <property type="component" value="Unassembled WGS sequence"/>
</dbReference>
<evidence type="ECO:0000256" key="2">
    <source>
        <dbReference type="SAM" id="Phobius"/>
    </source>
</evidence>
<feature type="chain" id="PRO_5040291839" evidence="3">
    <location>
        <begin position="22"/>
        <end position="472"/>
    </location>
</feature>
<proteinExistence type="predicted"/>
<gene>
    <name evidence="4" type="ORF">M0811_05147</name>
</gene>
<evidence type="ECO:0000313" key="5">
    <source>
        <dbReference type="Proteomes" id="UP001149090"/>
    </source>
</evidence>